<reference evidence="2 3" key="1">
    <citation type="submission" date="2024-11" db="EMBL/GenBank/DDBJ databases">
        <title>Chromosome-level genome assembly of the freshwater bivalve Anodonta woodiana.</title>
        <authorList>
            <person name="Chen X."/>
        </authorList>
    </citation>
    <scope>NUCLEOTIDE SEQUENCE [LARGE SCALE GENOMIC DNA]</scope>
    <source>
        <strain evidence="2">MN2024</strain>
        <tissue evidence="2">Gills</tissue>
    </source>
</reference>
<evidence type="ECO:0000313" key="3">
    <source>
        <dbReference type="Proteomes" id="UP001634394"/>
    </source>
</evidence>
<feature type="region of interest" description="Disordered" evidence="1">
    <location>
        <begin position="412"/>
        <end position="483"/>
    </location>
</feature>
<feature type="region of interest" description="Disordered" evidence="1">
    <location>
        <begin position="252"/>
        <end position="281"/>
    </location>
</feature>
<feature type="compositionally biased region" description="Polar residues" evidence="1">
    <location>
        <begin position="268"/>
        <end position="281"/>
    </location>
</feature>
<evidence type="ECO:0000313" key="2">
    <source>
        <dbReference type="EMBL" id="KAL3871098.1"/>
    </source>
</evidence>
<feature type="region of interest" description="Disordered" evidence="1">
    <location>
        <begin position="331"/>
        <end position="365"/>
    </location>
</feature>
<gene>
    <name evidence="2" type="ORF">ACJMK2_039117</name>
</gene>
<feature type="compositionally biased region" description="Basic and acidic residues" evidence="1">
    <location>
        <begin position="462"/>
        <end position="471"/>
    </location>
</feature>
<organism evidence="2 3">
    <name type="scientific">Sinanodonta woodiana</name>
    <name type="common">Chinese pond mussel</name>
    <name type="synonym">Anodonta woodiana</name>
    <dbReference type="NCBI Taxonomy" id="1069815"/>
    <lineage>
        <taxon>Eukaryota</taxon>
        <taxon>Metazoa</taxon>
        <taxon>Spiralia</taxon>
        <taxon>Lophotrochozoa</taxon>
        <taxon>Mollusca</taxon>
        <taxon>Bivalvia</taxon>
        <taxon>Autobranchia</taxon>
        <taxon>Heteroconchia</taxon>
        <taxon>Palaeoheterodonta</taxon>
        <taxon>Unionida</taxon>
        <taxon>Unionoidea</taxon>
        <taxon>Unionidae</taxon>
        <taxon>Unioninae</taxon>
        <taxon>Sinanodonta</taxon>
    </lineage>
</organism>
<protein>
    <submittedName>
        <fullName evidence="2">Uncharacterized protein</fullName>
    </submittedName>
</protein>
<evidence type="ECO:0000256" key="1">
    <source>
        <dbReference type="SAM" id="MobiDB-lite"/>
    </source>
</evidence>
<dbReference type="EMBL" id="JBJQND010000007">
    <property type="protein sequence ID" value="KAL3871098.1"/>
    <property type="molecule type" value="Genomic_DNA"/>
</dbReference>
<name>A0ABD3WCY8_SINWO</name>
<dbReference type="Proteomes" id="UP001634394">
    <property type="component" value="Unassembled WGS sequence"/>
</dbReference>
<dbReference type="PANTHER" id="PTHR35378">
    <property type="entry name" value="UNNAMED PRODUCT"/>
    <property type="match status" value="1"/>
</dbReference>
<sequence length="649" mass="72894">MLTLTPSEIRYSQDSISCVFTGSHRGKKIGKTLDELVDGDISVDNIPTISVVFRNSLWFSYDNRRLWVFKHFELLGGCTQISVSKRTYWDEAKFTTFNEGMSIRVRGNPGGTWYYKYISNPAKYKNYLQHQNSSPYNDFLTQGYADSFRLGHSISSHQSSLLFQSQNEWRSDTERIKNKTVTSTSRDVYGFKQQRQLFGYSGNEYSDSLVTRSTPVTAKTMFNYSPPSFAGGHISSPSSSDRYESIYRGHISSTSSSDGNESIFRGHISSTSSSDGNESISRGHISSTSYDTHRIAHQAPPVASSYHNYYQSTSERNMRDIRSISVSSNASLSELAKETKRNPLPTDSFEAQPVCTSTPSTSTTGLRSIQSVFGKTPATTLKETSVSSLYQRQYSLISKGNLKYTPQVSISSSSKSSAAKNNPIPDKSGASVPTERSRGSVTSRFESKPASKSILYSAASNQDRHREENKEVNTCNPLTTSRTSITATETANAELPAQKAPPKLKPASRQPFLNIITVNQIQCSPKKPVLIMLDPSMIRYTKNTLECPLSDERQSAVQHRLRELLQDENPRPMQVYKAYNLYWAKEENDILWSLRTLMNNHSKWGRNTSKVKALVTEDNDAFLDFMRKDKPWLQISDILQLGQTIDISS</sequence>
<keyword evidence="3" id="KW-1185">Reference proteome</keyword>
<comment type="caution">
    <text evidence="2">The sequence shown here is derived from an EMBL/GenBank/DDBJ whole genome shotgun (WGS) entry which is preliminary data.</text>
</comment>
<dbReference type="AlphaFoldDB" id="A0ABD3WCY8"/>
<proteinExistence type="predicted"/>
<dbReference type="PANTHER" id="PTHR35378:SF1">
    <property type="entry name" value="C2H2-TYPE DOMAIN-CONTAINING PROTEIN"/>
    <property type="match status" value="1"/>
</dbReference>
<accession>A0ABD3WCY8</accession>